<dbReference type="Proteomes" id="UP000352698">
    <property type="component" value="Unassembled WGS sequence"/>
</dbReference>
<dbReference type="Gene3D" id="2.40.50.390">
    <property type="entry name" value="Conjugative transposon protein, DUF961"/>
    <property type="match status" value="1"/>
</dbReference>
<protein>
    <recommendedName>
        <fullName evidence="3">DUF961 domain-containing protein</fullName>
    </recommendedName>
</protein>
<comment type="caution">
    <text evidence="1">The sequence shown here is derived from an EMBL/GenBank/DDBJ whole genome shotgun (WGS) entry which is preliminary data.</text>
</comment>
<accession>A0A7Z9AWJ5</accession>
<gene>
    <name evidence="1" type="ORF">NCTC12204_02800</name>
</gene>
<evidence type="ECO:0008006" key="3">
    <source>
        <dbReference type="Google" id="ProtNLM"/>
    </source>
</evidence>
<evidence type="ECO:0000313" key="1">
    <source>
        <dbReference type="EMBL" id="VTQ74183.1"/>
    </source>
</evidence>
<dbReference type="EMBL" id="CABEEP010000003">
    <property type="protein sequence ID" value="VTQ74183.1"/>
    <property type="molecule type" value="Genomic_DNA"/>
</dbReference>
<evidence type="ECO:0000313" key="2">
    <source>
        <dbReference type="Proteomes" id="UP000352698"/>
    </source>
</evidence>
<dbReference type="InterPro" id="IPR038620">
    <property type="entry name" value="YdcP-like_sf"/>
</dbReference>
<organism evidence="1 2">
    <name type="scientific">Enterococcus hirae</name>
    <dbReference type="NCBI Taxonomy" id="1354"/>
    <lineage>
        <taxon>Bacteria</taxon>
        <taxon>Bacillati</taxon>
        <taxon>Bacillota</taxon>
        <taxon>Bacilli</taxon>
        <taxon>Lactobacillales</taxon>
        <taxon>Enterococcaceae</taxon>
        <taxon>Enterococcus</taxon>
    </lineage>
</organism>
<dbReference type="RefSeq" id="WP_010738568.1">
    <property type="nucleotide sequence ID" value="NZ_CABEEP010000003.1"/>
</dbReference>
<reference evidence="1 2" key="1">
    <citation type="submission" date="2019-05" db="EMBL/GenBank/DDBJ databases">
        <authorList>
            <consortium name="Pathogen Informatics"/>
        </authorList>
    </citation>
    <scope>NUCLEOTIDE SEQUENCE [LARGE SCALE GENOMIC DNA]</scope>
    <source>
        <strain evidence="1 2">NCTC12204</strain>
    </source>
</reference>
<name>A0A7Z9AWJ5_ENTHR</name>
<proteinExistence type="predicted"/>
<sequence>MDYLKLKPKETFGTLSFVGKPIKGAEYMQGSGQDRKHVGNYVRMLSSRQAETLEFIVDPRINLSEFKFGDVVTIEDVKAEPMVEATRNGAIKGWRLFVQSIKKGNA</sequence>
<dbReference type="AlphaFoldDB" id="A0A7Z9AWJ5"/>